<feature type="domain" description="Radical SAM core" evidence="1">
    <location>
        <begin position="268"/>
        <end position="507"/>
    </location>
</feature>
<dbReference type="SFLD" id="SFLDS00029">
    <property type="entry name" value="Radical_SAM"/>
    <property type="match status" value="1"/>
</dbReference>
<dbReference type="PROSITE" id="PS51918">
    <property type="entry name" value="RADICAL_SAM"/>
    <property type="match status" value="1"/>
</dbReference>
<dbReference type="InterPro" id="IPR007197">
    <property type="entry name" value="rSAM"/>
</dbReference>
<comment type="caution">
    <text evidence="2">The sequence shown here is derived from an EMBL/GenBank/DDBJ whole genome shotgun (WGS) entry which is preliminary data.</text>
</comment>
<dbReference type="InterPro" id="IPR045784">
    <property type="entry name" value="Radical_SAM_N2"/>
</dbReference>
<dbReference type="InterPro" id="IPR006638">
    <property type="entry name" value="Elp3/MiaA/NifB-like_rSAM"/>
</dbReference>
<dbReference type="SUPFAM" id="SSF102114">
    <property type="entry name" value="Radical SAM enzymes"/>
    <property type="match status" value="1"/>
</dbReference>
<protein>
    <submittedName>
        <fullName evidence="2">TIGR03960 family B12-binding radical SAM protein</fullName>
    </submittedName>
</protein>
<dbReference type="GO" id="GO:0051536">
    <property type="term" value="F:iron-sulfur cluster binding"/>
    <property type="evidence" value="ECO:0007669"/>
    <property type="project" value="InterPro"/>
</dbReference>
<gene>
    <name evidence="2" type="ORF">F4Y42_00530</name>
</gene>
<dbReference type="PANTHER" id="PTHR42731">
    <property type="entry name" value="SLL1084 PROTEIN"/>
    <property type="match status" value="1"/>
</dbReference>
<dbReference type="NCBIfam" id="TIGR03960">
    <property type="entry name" value="rSAM_fuse_unch"/>
    <property type="match status" value="1"/>
</dbReference>
<dbReference type="GO" id="GO:0003824">
    <property type="term" value="F:catalytic activity"/>
    <property type="evidence" value="ECO:0007669"/>
    <property type="project" value="InterPro"/>
</dbReference>
<dbReference type="Gene3D" id="3.80.30.20">
    <property type="entry name" value="tm_1862 like domain"/>
    <property type="match status" value="1"/>
</dbReference>
<dbReference type="InterPro" id="IPR058240">
    <property type="entry name" value="rSAM_sf"/>
</dbReference>
<organism evidence="2">
    <name type="scientific">Caldilineaceae bacterium SB0664_bin_27</name>
    <dbReference type="NCBI Taxonomy" id="2605260"/>
    <lineage>
        <taxon>Bacteria</taxon>
        <taxon>Bacillati</taxon>
        <taxon>Chloroflexota</taxon>
        <taxon>Caldilineae</taxon>
        <taxon>Caldilineales</taxon>
        <taxon>Caldilineaceae</taxon>
    </lineage>
</organism>
<dbReference type="SFLD" id="SFLDG01082">
    <property type="entry name" value="B12-binding_domain_containing"/>
    <property type="match status" value="1"/>
</dbReference>
<dbReference type="CDD" id="cd01335">
    <property type="entry name" value="Radical_SAM"/>
    <property type="match status" value="1"/>
</dbReference>
<dbReference type="InterPro" id="IPR023404">
    <property type="entry name" value="rSAM_horseshoe"/>
</dbReference>
<dbReference type="Pfam" id="PF19864">
    <property type="entry name" value="Radical_SAM_N2"/>
    <property type="match status" value="1"/>
</dbReference>
<sequence>MFSTPRQLSRALDRVLHKVTQPARYTGGELNSIPKDWDDPAIRSKVALAFPDIYELGGSNLGLMVLYDLINKRDDLLAERVYCPWSDFEAVMQRDGIPLFGLETRHPVSQFDILAFSLPYEQLYTNVLTMLDLAGLPLRAADRDASHPLVIAGGSGCYNPEPMSAFFDAMVIGEGEEVIFEIIDVHEQWKKEQGCGADRPAQARSKLWAMLAQVPGVYVPALYEASYAADGTIAAIRPTHPDAPETVMKRVVTVMPPPVTNFIVPFINVVHNRAAIEIMRGCTRGCRFCQAGMIFRPVRERPVEEVLQAVDEMIANCGFEEVSFLSLSSSDYTYVEELVRRTMERHGARKLSVGLPSLRIESFSVDLMDLLEKGRRRSGFTFAPEAATDRLRDIINKPIPDDDLLRTAEEVYRRGWKTIKMYFMIGHPTQTLADVQAIADLSKKVLAVGRRVLGNKANVRIGVSTLVPKPHTPFQWVPMEEESTIRQQVRLLQQELKDPAIHFTWNDPTETLVEAFLTRGDRKLCDVIQRAWELGAKLDAWGEHFRFDLWQRAFADCELEMDWFARRQRPLDEILPWELISAGLDKEFLAQEYLHTYAGGVVDDCREHCFSCGILGYFKEQRREAPDEAWCCPPLGKDKTRQPVDVVPVPLYFNDEMKEAGITLPAGTGADPAQLIQLEDASGQFEERVPQRRHGTVTQRIAEPEAV</sequence>
<name>A0A6B0YN02_9CHLR</name>
<dbReference type="Pfam" id="PF04055">
    <property type="entry name" value="Radical_SAM"/>
    <property type="match status" value="1"/>
</dbReference>
<dbReference type="PANTHER" id="PTHR42731:SF1">
    <property type="entry name" value="RADICAL SAM DOMAIN PROTEIN"/>
    <property type="match status" value="1"/>
</dbReference>
<dbReference type="SMART" id="SM00729">
    <property type="entry name" value="Elp3"/>
    <property type="match status" value="1"/>
</dbReference>
<dbReference type="EMBL" id="VXRG01000004">
    <property type="protein sequence ID" value="MXY91917.1"/>
    <property type="molecule type" value="Genomic_DNA"/>
</dbReference>
<proteinExistence type="predicted"/>
<evidence type="ECO:0000259" key="1">
    <source>
        <dbReference type="PROSITE" id="PS51918"/>
    </source>
</evidence>
<evidence type="ECO:0000313" key="2">
    <source>
        <dbReference type="EMBL" id="MXY91917.1"/>
    </source>
</evidence>
<dbReference type="AlphaFoldDB" id="A0A6B0YN02"/>
<accession>A0A6B0YN02</accession>
<reference evidence="2" key="1">
    <citation type="submission" date="2019-09" db="EMBL/GenBank/DDBJ databases">
        <title>Characterisation of the sponge microbiome using genome-centric metagenomics.</title>
        <authorList>
            <person name="Engelberts J.P."/>
            <person name="Robbins S.J."/>
            <person name="De Goeij J.M."/>
            <person name="Aranda M."/>
            <person name="Bell S.C."/>
            <person name="Webster N.S."/>
        </authorList>
    </citation>
    <scope>NUCLEOTIDE SEQUENCE</scope>
    <source>
        <strain evidence="2">SB0664_bin_27</strain>
    </source>
</reference>
<dbReference type="InterPro" id="IPR023862">
    <property type="entry name" value="CHP03960_rSAM"/>
</dbReference>